<evidence type="ECO:0000256" key="1">
    <source>
        <dbReference type="SAM" id="Phobius"/>
    </source>
</evidence>
<keyword evidence="1" id="KW-0472">Membrane</keyword>
<dbReference type="Proteomes" id="UP000295756">
    <property type="component" value="Chromosome"/>
</dbReference>
<feature type="transmembrane region" description="Helical" evidence="1">
    <location>
        <begin position="185"/>
        <end position="204"/>
    </location>
</feature>
<dbReference type="InterPro" id="IPR032834">
    <property type="entry name" value="NatK-like_C"/>
</dbReference>
<sequence length="435" mass="50013">MYLLSLFNIILAIFSISIIEYTVFISLLKTKISFIHYLIFLLLETLITLITGASGRIFHVILLVLMAQFILKSTQNINLIFFYALYTIISTTVFGAIIQSLENLLATDFLVQDASSIFDTIVTPLFLTIIQYFIIKYLTPSLLILRKNRNLQQHVTFKLMNLLLFLSLIFYTATYIFNISGYKHIVNLFFAYCLIIILVYLHYITRSHLNQQIIDQKQLQLDNLTHYTQQIEELYHSLNGFRHDYANLMISLEESIQTNNMTHVHHIYNDVLKSAKLKLGHNNYTLSTLRAIEIPAIKSLLSHKIIDALEKGIRTEIEIEQQWTSCHMDTLDYIRILGILLDNAIEASENTANAFIHIAVIIDPVQKENRFIIENATTEETSAIHQLFKHSVTTKGNGHGTGLHNVQQILIDYEQAHLETAHANHKFSQTLVTQG</sequence>
<keyword evidence="1" id="KW-0812">Transmembrane</keyword>
<evidence type="ECO:0000313" key="4">
    <source>
        <dbReference type="Proteomes" id="UP000295756"/>
    </source>
</evidence>
<evidence type="ECO:0000313" key="3">
    <source>
        <dbReference type="EMBL" id="QBR48323.1"/>
    </source>
</evidence>
<proteinExistence type="predicted"/>
<dbReference type="SUPFAM" id="SSF55874">
    <property type="entry name" value="ATPase domain of HSP90 chaperone/DNA topoisomerase II/histidine kinase"/>
    <property type="match status" value="1"/>
</dbReference>
<accession>A0ABX5SPB8</accession>
<gene>
    <name evidence="3" type="ORF">EW139_09445</name>
</gene>
<feature type="transmembrane region" description="Helical" evidence="1">
    <location>
        <begin position="6"/>
        <end position="27"/>
    </location>
</feature>
<dbReference type="InterPro" id="IPR036890">
    <property type="entry name" value="HATPase_C_sf"/>
</dbReference>
<feature type="transmembrane region" description="Helical" evidence="1">
    <location>
        <begin position="80"/>
        <end position="101"/>
    </location>
</feature>
<reference evidence="3 4" key="1">
    <citation type="submission" date="2019-03" db="EMBL/GenBank/DDBJ databases">
        <title>Complete Genome Sequence of Leuconostoc kimchii strain NKJ218 Isolated from Homemade Kimchi.</title>
        <authorList>
            <person name="Jung J.Y."/>
            <person name="Jin H.M."/>
            <person name="Jung J.-W."/>
            <person name="Lee S.-Y."/>
            <person name="Ryu B.-G."/>
            <person name="Han S.-S."/>
            <person name="Kang H.K."/>
            <person name="Choi H.W."/>
            <person name="Chung E.J."/>
            <person name="Choi K.-M."/>
        </authorList>
    </citation>
    <scope>NUCLEOTIDE SEQUENCE [LARGE SCALE GENOMIC DNA]</scope>
    <source>
        <strain evidence="3 4">NKJ218</strain>
    </source>
</reference>
<dbReference type="PANTHER" id="PTHR40448:SF1">
    <property type="entry name" value="TWO-COMPONENT SENSOR HISTIDINE KINASE"/>
    <property type="match status" value="1"/>
</dbReference>
<dbReference type="Pfam" id="PF14501">
    <property type="entry name" value="HATPase_c_5"/>
    <property type="match status" value="1"/>
</dbReference>
<protein>
    <submittedName>
        <fullName evidence="3">GHKL domain-containing protein</fullName>
    </submittedName>
</protein>
<evidence type="ECO:0000259" key="2">
    <source>
        <dbReference type="Pfam" id="PF14501"/>
    </source>
</evidence>
<keyword evidence="4" id="KW-1185">Reference proteome</keyword>
<keyword evidence="1" id="KW-1133">Transmembrane helix</keyword>
<feature type="transmembrane region" description="Helical" evidence="1">
    <location>
        <begin position="121"/>
        <end position="138"/>
    </location>
</feature>
<organism evidence="3 4">
    <name type="scientific">Leuconostoc kimchii</name>
    <dbReference type="NCBI Taxonomy" id="136609"/>
    <lineage>
        <taxon>Bacteria</taxon>
        <taxon>Bacillati</taxon>
        <taxon>Bacillota</taxon>
        <taxon>Bacilli</taxon>
        <taxon>Lactobacillales</taxon>
        <taxon>Lactobacillaceae</taxon>
        <taxon>Leuconostoc</taxon>
    </lineage>
</organism>
<dbReference type="PANTHER" id="PTHR40448">
    <property type="entry name" value="TWO-COMPONENT SENSOR HISTIDINE KINASE"/>
    <property type="match status" value="1"/>
</dbReference>
<feature type="transmembrane region" description="Helical" evidence="1">
    <location>
        <begin position="34"/>
        <end position="51"/>
    </location>
</feature>
<dbReference type="EMBL" id="CP037939">
    <property type="protein sequence ID" value="QBR48323.1"/>
    <property type="molecule type" value="Genomic_DNA"/>
</dbReference>
<dbReference type="Gene3D" id="3.30.565.10">
    <property type="entry name" value="Histidine kinase-like ATPase, C-terminal domain"/>
    <property type="match status" value="1"/>
</dbReference>
<name>A0ABX5SPB8_9LACO</name>
<feature type="domain" description="Sensor histidine kinase NatK-like C-terminal" evidence="2">
    <location>
        <begin position="328"/>
        <end position="432"/>
    </location>
</feature>
<feature type="transmembrane region" description="Helical" evidence="1">
    <location>
        <begin position="159"/>
        <end position="179"/>
    </location>
</feature>